<reference evidence="10" key="1">
    <citation type="submission" date="2025-08" db="UniProtKB">
        <authorList>
            <consortium name="RefSeq"/>
        </authorList>
    </citation>
    <scope>IDENTIFICATION</scope>
    <source>
        <tissue evidence="10">Whole body</tissue>
    </source>
</reference>
<protein>
    <submittedName>
        <fullName evidence="10">Nuclease HARBI1 isoform X1</fullName>
    </submittedName>
</protein>
<dbReference type="Pfam" id="PF13359">
    <property type="entry name" value="DDE_Tnp_4"/>
    <property type="match status" value="1"/>
</dbReference>
<gene>
    <name evidence="10" type="primary">LOC112462804</name>
</gene>
<comment type="similarity">
    <text evidence="3">Belongs to the HARBI1 family.</text>
</comment>
<dbReference type="GO" id="GO:0016787">
    <property type="term" value="F:hydrolase activity"/>
    <property type="evidence" value="ECO:0007669"/>
    <property type="project" value="UniProtKB-KW"/>
</dbReference>
<dbReference type="Proteomes" id="UP000504618">
    <property type="component" value="Unplaced"/>
</dbReference>
<evidence type="ECO:0000256" key="4">
    <source>
        <dbReference type="ARBA" id="ARBA00022722"/>
    </source>
</evidence>
<dbReference type="AlphaFoldDB" id="A0A6J1QQ34"/>
<keyword evidence="6" id="KW-0378">Hydrolase</keyword>
<keyword evidence="9" id="KW-1185">Reference proteome</keyword>
<proteinExistence type="inferred from homology"/>
<evidence type="ECO:0000256" key="6">
    <source>
        <dbReference type="ARBA" id="ARBA00022801"/>
    </source>
</evidence>
<feature type="domain" description="DDE Tnp4" evidence="8">
    <location>
        <begin position="13"/>
        <end position="92"/>
    </location>
</feature>
<dbReference type="InterPro" id="IPR027806">
    <property type="entry name" value="HARBI1_dom"/>
</dbReference>
<evidence type="ECO:0000313" key="9">
    <source>
        <dbReference type="Proteomes" id="UP000504618"/>
    </source>
</evidence>
<comment type="subcellular location">
    <subcellularLocation>
        <location evidence="2">Nucleus</location>
    </subcellularLocation>
</comment>
<sequence length="96" mass="11383">MEFHYNRGERRTCLIGDAGYPLEPWLMTPLAHYPEWSRQYQYTLKLCKARNIVERFFGVLKAIWRCLSSQRVLMYAPNIAVQIVNACAILHNMRLH</sequence>
<evidence type="ECO:0000259" key="8">
    <source>
        <dbReference type="Pfam" id="PF13359"/>
    </source>
</evidence>
<dbReference type="PANTHER" id="PTHR22930">
    <property type="match status" value="1"/>
</dbReference>
<dbReference type="InterPro" id="IPR045249">
    <property type="entry name" value="HARBI1-like"/>
</dbReference>
<evidence type="ECO:0000313" key="10">
    <source>
        <dbReference type="RefSeq" id="XP_024884602.1"/>
    </source>
</evidence>
<dbReference type="PANTHER" id="PTHR22930:SF85">
    <property type="entry name" value="GH03217P-RELATED"/>
    <property type="match status" value="1"/>
</dbReference>
<name>A0A6J1QQ34_9HYME</name>
<accession>A0A6J1QQ34</accession>
<keyword evidence="7" id="KW-0539">Nucleus</keyword>
<organism evidence="9 10">
    <name type="scientific">Temnothorax curvispinosus</name>
    <dbReference type="NCBI Taxonomy" id="300111"/>
    <lineage>
        <taxon>Eukaryota</taxon>
        <taxon>Metazoa</taxon>
        <taxon>Ecdysozoa</taxon>
        <taxon>Arthropoda</taxon>
        <taxon>Hexapoda</taxon>
        <taxon>Insecta</taxon>
        <taxon>Pterygota</taxon>
        <taxon>Neoptera</taxon>
        <taxon>Endopterygota</taxon>
        <taxon>Hymenoptera</taxon>
        <taxon>Apocrita</taxon>
        <taxon>Aculeata</taxon>
        <taxon>Formicoidea</taxon>
        <taxon>Formicidae</taxon>
        <taxon>Myrmicinae</taxon>
        <taxon>Temnothorax</taxon>
    </lineage>
</organism>
<evidence type="ECO:0000256" key="7">
    <source>
        <dbReference type="ARBA" id="ARBA00023242"/>
    </source>
</evidence>
<evidence type="ECO:0000256" key="5">
    <source>
        <dbReference type="ARBA" id="ARBA00022723"/>
    </source>
</evidence>
<keyword evidence="4" id="KW-0540">Nuclease</keyword>
<evidence type="ECO:0000256" key="3">
    <source>
        <dbReference type="ARBA" id="ARBA00006958"/>
    </source>
</evidence>
<keyword evidence="5" id="KW-0479">Metal-binding</keyword>
<comment type="cofactor">
    <cofactor evidence="1">
        <name>a divalent metal cation</name>
        <dbReference type="ChEBI" id="CHEBI:60240"/>
    </cofactor>
</comment>
<dbReference type="GO" id="GO:0004518">
    <property type="term" value="F:nuclease activity"/>
    <property type="evidence" value="ECO:0007669"/>
    <property type="project" value="UniProtKB-KW"/>
</dbReference>
<dbReference type="OrthoDB" id="7543968at2759"/>
<dbReference type="GeneID" id="112462804"/>
<dbReference type="GO" id="GO:0005634">
    <property type="term" value="C:nucleus"/>
    <property type="evidence" value="ECO:0007669"/>
    <property type="project" value="UniProtKB-SubCell"/>
</dbReference>
<dbReference type="GO" id="GO:0046872">
    <property type="term" value="F:metal ion binding"/>
    <property type="evidence" value="ECO:0007669"/>
    <property type="project" value="UniProtKB-KW"/>
</dbReference>
<dbReference type="RefSeq" id="XP_024884602.1">
    <property type="nucleotide sequence ID" value="XM_025028834.1"/>
</dbReference>
<evidence type="ECO:0000256" key="1">
    <source>
        <dbReference type="ARBA" id="ARBA00001968"/>
    </source>
</evidence>
<evidence type="ECO:0000256" key="2">
    <source>
        <dbReference type="ARBA" id="ARBA00004123"/>
    </source>
</evidence>